<dbReference type="EMBL" id="AWFG01000013">
    <property type="protein sequence ID" value="KCZ59679.1"/>
    <property type="molecule type" value="Genomic_DNA"/>
</dbReference>
<dbReference type="AlphaFoldDB" id="A0A062UK87"/>
<dbReference type="eggNOG" id="COG0457">
    <property type="taxonomic scope" value="Bacteria"/>
</dbReference>
<dbReference type="PATRIC" id="fig|1280947.3.peg.1090"/>
<keyword evidence="2" id="KW-1185">Reference proteome</keyword>
<sequence>MNRFLTLCLATGFALCVAILMSSSLRGNPGLLGPKAACYPEVVQVAASQIIADPDDQEIAIQAARLFINTGRRIGDASLVKSGLSALQPALNSRPDARPLILAAVGKQYLHDFDGALELLGQAETLQPRNPTLLLTRANILVVQGHTLKARPECRGLAKAGAFDLALICAATTDMLSPDADAAYAKLSRYMELKPVMEPALRGYAHSVLAEIAMYHDWTDLAAGHFVQAIKADPASIRSAALYADFLISRSEYEAALKALQGKPPTDAVLVRRAIVCSQLKKFGCLLRSRRTLQAHLLAEKKIGSFAHAREEARYLLDVEGKPSEAVERARLNWTLQREFEDADILLRAGRAAGDIAAEQMVKSWVAENGLSIPALSVELGLHPHASAETIPGRGPAL</sequence>
<proteinExistence type="predicted"/>
<reference evidence="1 2" key="1">
    <citation type="journal article" date="2014" name="Antonie Van Leeuwenhoek">
        <title>Hyphomonas beringensis sp. nov. and Hyphomonas chukchiensis sp. nov., isolated from surface seawater of the Bering Sea and Chukchi Sea.</title>
        <authorList>
            <person name="Li C."/>
            <person name="Lai Q."/>
            <person name="Li G."/>
            <person name="Dong C."/>
            <person name="Wang J."/>
            <person name="Liao Y."/>
            <person name="Shao Z."/>
        </authorList>
    </citation>
    <scope>NUCLEOTIDE SEQUENCE [LARGE SCALE GENOMIC DNA]</scope>
    <source>
        <strain evidence="1 2">BH-BN04-4</strain>
    </source>
</reference>
<dbReference type="STRING" id="1280947.HY30_13825"/>
<accession>A0A062UK87</accession>
<protein>
    <submittedName>
        <fullName evidence="1">Uncharacterized protein</fullName>
    </submittedName>
</protein>
<evidence type="ECO:0000313" key="1">
    <source>
        <dbReference type="EMBL" id="KCZ59679.1"/>
    </source>
</evidence>
<name>A0A062UK87_9PROT</name>
<evidence type="ECO:0000313" key="2">
    <source>
        <dbReference type="Proteomes" id="UP000027190"/>
    </source>
</evidence>
<dbReference type="SUPFAM" id="SSF48452">
    <property type="entry name" value="TPR-like"/>
    <property type="match status" value="1"/>
</dbReference>
<dbReference type="Proteomes" id="UP000027190">
    <property type="component" value="Unassembled WGS sequence"/>
</dbReference>
<organism evidence="1 2">
    <name type="scientific">Hyphomonas chukchiensis</name>
    <dbReference type="NCBI Taxonomy" id="1280947"/>
    <lineage>
        <taxon>Bacteria</taxon>
        <taxon>Pseudomonadati</taxon>
        <taxon>Pseudomonadota</taxon>
        <taxon>Alphaproteobacteria</taxon>
        <taxon>Hyphomonadales</taxon>
        <taxon>Hyphomonadaceae</taxon>
        <taxon>Hyphomonas</taxon>
    </lineage>
</organism>
<gene>
    <name evidence="1" type="ORF">HY30_13825</name>
</gene>
<dbReference type="InterPro" id="IPR011990">
    <property type="entry name" value="TPR-like_helical_dom_sf"/>
</dbReference>
<dbReference type="Gene3D" id="1.25.40.10">
    <property type="entry name" value="Tetratricopeptide repeat domain"/>
    <property type="match status" value="1"/>
</dbReference>
<comment type="caution">
    <text evidence="1">The sequence shown here is derived from an EMBL/GenBank/DDBJ whole genome shotgun (WGS) entry which is preliminary data.</text>
</comment>